<dbReference type="Proteomes" id="UP000218263">
    <property type="component" value="Chromosome"/>
</dbReference>
<reference evidence="1 2" key="1">
    <citation type="submission" date="2015-12" db="EMBL/GenBank/DDBJ databases">
        <title>Genome sequence of Mucilaginibacter gotjawali.</title>
        <authorList>
            <person name="Lee J.S."/>
            <person name="Lee K.C."/>
            <person name="Kim K.K."/>
            <person name="Lee B.W."/>
        </authorList>
    </citation>
    <scope>NUCLEOTIDE SEQUENCE [LARGE SCALE GENOMIC DNA]</scope>
    <source>
        <strain evidence="1 2">SA3-7</strain>
    </source>
</reference>
<dbReference type="Pfam" id="PF09859">
    <property type="entry name" value="Oxygenase-NA"/>
    <property type="match status" value="1"/>
</dbReference>
<organism evidence="1 2">
    <name type="scientific">Mucilaginibacter gotjawali</name>
    <dbReference type="NCBI Taxonomy" id="1550579"/>
    <lineage>
        <taxon>Bacteria</taxon>
        <taxon>Pseudomonadati</taxon>
        <taxon>Bacteroidota</taxon>
        <taxon>Sphingobacteriia</taxon>
        <taxon>Sphingobacteriales</taxon>
        <taxon>Sphingobacteriaceae</taxon>
        <taxon>Mucilaginibacter</taxon>
    </lineage>
</organism>
<dbReference type="EMBL" id="AP017313">
    <property type="protein sequence ID" value="BAU55975.1"/>
    <property type="molecule type" value="Genomic_DNA"/>
</dbReference>
<proteinExistence type="predicted"/>
<dbReference type="AlphaFoldDB" id="A0A110B3W2"/>
<evidence type="ECO:0000313" key="1">
    <source>
        <dbReference type="EMBL" id="BAU55975.1"/>
    </source>
</evidence>
<dbReference type="KEGG" id="mgot:MgSA37_04167"/>
<name>A0A110B3W2_9SPHI</name>
<accession>A0A110B3W2</accession>
<keyword evidence="2" id="KW-1185">Reference proteome</keyword>
<gene>
    <name evidence="1" type="ORF">MgSA37_04167</name>
</gene>
<dbReference type="InterPro" id="IPR018655">
    <property type="entry name" value="DUF2086"/>
</dbReference>
<sequence>MDIRERIALLDWARITEDMHKKGYAAASNVLSGADCDELINQYCSGNLYRKTIIMEHHGYGLGEYKYFQYPLPALVQQLRECVYPKLAPIANNWMRVLNIDKQFPGSLSELLELCHVSGQ</sequence>
<evidence type="ECO:0000313" key="2">
    <source>
        <dbReference type="Proteomes" id="UP000218263"/>
    </source>
</evidence>
<protein>
    <submittedName>
        <fullName evidence="1">Uncharacterized protein</fullName>
    </submittedName>
</protein>